<sequence>MESPSSKKYQKSTELLIPQLAFSRLVCEVTQESTKDKRLAKRAVLALQEAAEAYLVALFEDNKLCATHAKRVTITPKDMRLAVCLSKRYI</sequence>
<protein>
    <submittedName>
        <fullName evidence="2">Histone domain-containing protein</fullName>
    </submittedName>
</protein>
<reference evidence="2" key="1">
    <citation type="submission" date="2016-11" db="UniProtKB">
        <authorList>
            <consortium name="WormBaseParasite"/>
        </authorList>
    </citation>
    <scope>IDENTIFICATION</scope>
    <source>
        <strain evidence="2">KR3021</strain>
    </source>
</reference>
<evidence type="ECO:0000313" key="2">
    <source>
        <dbReference type="WBParaSite" id="RSKR_0000258000.1"/>
    </source>
</evidence>
<evidence type="ECO:0000313" key="1">
    <source>
        <dbReference type="Proteomes" id="UP000095286"/>
    </source>
</evidence>
<accession>A0AC35TNR5</accession>
<dbReference type="WBParaSite" id="RSKR_0000258000.1">
    <property type="protein sequence ID" value="RSKR_0000258000.1"/>
    <property type="gene ID" value="RSKR_0000258000"/>
</dbReference>
<organism evidence="1 2">
    <name type="scientific">Rhabditophanes sp. KR3021</name>
    <dbReference type="NCBI Taxonomy" id="114890"/>
    <lineage>
        <taxon>Eukaryota</taxon>
        <taxon>Metazoa</taxon>
        <taxon>Ecdysozoa</taxon>
        <taxon>Nematoda</taxon>
        <taxon>Chromadorea</taxon>
        <taxon>Rhabditida</taxon>
        <taxon>Tylenchina</taxon>
        <taxon>Panagrolaimomorpha</taxon>
        <taxon>Strongyloidoidea</taxon>
        <taxon>Alloionematidae</taxon>
        <taxon>Rhabditophanes</taxon>
    </lineage>
</organism>
<name>A0AC35TNR5_9BILA</name>
<dbReference type="Proteomes" id="UP000095286">
    <property type="component" value="Unplaced"/>
</dbReference>
<proteinExistence type="predicted"/>